<keyword evidence="2" id="KW-0963">Cytoplasm</keyword>
<evidence type="ECO:0008006" key="10">
    <source>
        <dbReference type="Google" id="ProtNLM"/>
    </source>
</evidence>
<dbReference type="Pfam" id="PF13914">
    <property type="entry name" value="Phostensin"/>
    <property type="match status" value="1"/>
</dbReference>
<keyword evidence="3" id="KW-0597">Phosphoprotein</keyword>
<reference evidence="8" key="2">
    <citation type="submission" date="2025-09" db="UniProtKB">
        <authorList>
            <consortium name="Ensembl"/>
        </authorList>
    </citation>
    <scope>IDENTIFICATION</scope>
</reference>
<feature type="domain" description="Phostensin/Taperin PP1-binding" evidence="6">
    <location>
        <begin position="453"/>
        <end position="542"/>
    </location>
</feature>
<name>A0A8C6T6G6_9GOBI</name>
<dbReference type="Ensembl" id="ENSNMLT00000018272.1">
    <property type="protein sequence ID" value="ENSNMLP00000016267.1"/>
    <property type="gene ID" value="ENSNMLG00000010769.1"/>
</dbReference>
<evidence type="ECO:0000313" key="8">
    <source>
        <dbReference type="Ensembl" id="ENSNMLP00000016267.1"/>
    </source>
</evidence>
<proteinExistence type="predicted"/>
<accession>A0A8C6T6G6</accession>
<feature type="region of interest" description="Disordered" evidence="5">
    <location>
        <begin position="182"/>
        <end position="227"/>
    </location>
</feature>
<feature type="domain" description="Phostensin/Taperin N-terminal" evidence="7">
    <location>
        <begin position="33"/>
        <end position="82"/>
    </location>
</feature>
<keyword evidence="4" id="KW-0009">Actin-binding</keyword>
<dbReference type="GO" id="GO:0003779">
    <property type="term" value="F:actin binding"/>
    <property type="evidence" value="ECO:0007669"/>
    <property type="project" value="UniProtKB-KW"/>
</dbReference>
<comment type="subcellular location">
    <subcellularLocation>
        <location evidence="1">Cytoplasm</location>
    </subcellularLocation>
</comment>
<feature type="compositionally biased region" description="Basic and acidic residues" evidence="5">
    <location>
        <begin position="293"/>
        <end position="303"/>
    </location>
</feature>
<evidence type="ECO:0000256" key="2">
    <source>
        <dbReference type="ARBA" id="ARBA00022490"/>
    </source>
</evidence>
<dbReference type="InterPro" id="IPR025907">
    <property type="entry name" value="Phostensin/Taperin_PP1-bd_dom"/>
</dbReference>
<evidence type="ECO:0000313" key="9">
    <source>
        <dbReference type="Proteomes" id="UP000694523"/>
    </source>
</evidence>
<evidence type="ECO:0000256" key="3">
    <source>
        <dbReference type="ARBA" id="ARBA00022553"/>
    </source>
</evidence>
<dbReference type="GO" id="GO:0019902">
    <property type="term" value="F:phosphatase binding"/>
    <property type="evidence" value="ECO:0007669"/>
    <property type="project" value="InterPro"/>
</dbReference>
<evidence type="ECO:0000256" key="1">
    <source>
        <dbReference type="ARBA" id="ARBA00004496"/>
    </source>
</evidence>
<dbReference type="PANTHER" id="PTHR21685">
    <property type="entry name" value="TON-B BOX DOMAIN"/>
    <property type="match status" value="1"/>
</dbReference>
<feature type="compositionally biased region" description="Basic and acidic residues" evidence="5">
    <location>
        <begin position="217"/>
        <end position="227"/>
    </location>
</feature>
<evidence type="ECO:0000259" key="7">
    <source>
        <dbReference type="Pfam" id="PF13916"/>
    </source>
</evidence>
<feature type="compositionally biased region" description="Polar residues" evidence="5">
    <location>
        <begin position="274"/>
        <end position="292"/>
    </location>
</feature>
<feature type="region of interest" description="Disordered" evidence="5">
    <location>
        <begin position="414"/>
        <end position="502"/>
    </location>
</feature>
<feature type="compositionally biased region" description="Low complexity" evidence="5">
    <location>
        <begin position="418"/>
        <end position="436"/>
    </location>
</feature>
<feature type="region of interest" description="Disordered" evidence="5">
    <location>
        <begin position="274"/>
        <end position="393"/>
    </location>
</feature>
<protein>
    <recommendedName>
        <fullName evidence="10">Phostensin</fullName>
    </recommendedName>
</protein>
<evidence type="ECO:0000256" key="5">
    <source>
        <dbReference type="SAM" id="MobiDB-lite"/>
    </source>
</evidence>
<reference evidence="8" key="1">
    <citation type="submission" date="2025-08" db="UniProtKB">
        <authorList>
            <consortium name="Ensembl"/>
        </authorList>
    </citation>
    <scope>IDENTIFICATION</scope>
</reference>
<feature type="compositionally biased region" description="Basic and acidic residues" evidence="5">
    <location>
        <begin position="182"/>
        <end position="194"/>
    </location>
</feature>
<evidence type="ECO:0000259" key="6">
    <source>
        <dbReference type="Pfam" id="PF13914"/>
    </source>
</evidence>
<evidence type="ECO:0000256" key="4">
    <source>
        <dbReference type="ARBA" id="ARBA00023203"/>
    </source>
</evidence>
<dbReference type="GO" id="GO:0005737">
    <property type="term" value="C:cytoplasm"/>
    <property type="evidence" value="ECO:0007669"/>
    <property type="project" value="UniProtKB-SubCell"/>
</dbReference>
<feature type="compositionally biased region" description="Acidic residues" evidence="5">
    <location>
        <begin position="320"/>
        <end position="331"/>
    </location>
</feature>
<dbReference type="Proteomes" id="UP000694523">
    <property type="component" value="Unplaced"/>
</dbReference>
<keyword evidence="9" id="KW-1185">Reference proteome</keyword>
<feature type="region of interest" description="Disordered" evidence="5">
    <location>
        <begin position="92"/>
        <end position="123"/>
    </location>
</feature>
<feature type="compositionally biased region" description="Low complexity" evidence="5">
    <location>
        <begin position="476"/>
        <end position="485"/>
    </location>
</feature>
<dbReference type="Pfam" id="PF13916">
    <property type="entry name" value="Phostensin_N"/>
    <property type="match status" value="1"/>
</dbReference>
<sequence>MSVSSLPEWKQLLLERKRRDEEAREQRERQEEQKLANMPAWKRGIIQRRKAKQESPGEGCPVEARSRQTDSATRTVRLLSIWEATYPRAPILEYNANRHGTTSSQQKEEKVRERQPKTSVEAAKNSDRAFLNNGSGSLDAKASTRMPAMGVQSAPLEIQIPRTVFYVAEELVEKQKPVEDWEGGREMESGDSWKVRKPVSRVESLKEKIRQQQQGNTREKEAKVEDHKVEAACNAAAMATMAETEQEGESQIGQSAVAVEKEVEEVALQSAVQADSVTREVSVSKDSPQLPDSKSEAAEREEVIESGGEAATESTRQESDSSEEDEKDENDPVNQEETLKEEDYTEDDLKELTVNLESEESLSPSPPDPNSLEDMKDAVSSPRMSPKRFNSPDQTIEINSAMLRCQSPENALKILDLAPTPVSSPCSPSPAQSPSNSPSPSPTPTALFTIKSASGGQVKRGATITITPKKPQVQGSTATATRTTSPSQNPSTTAKAEPAKKKYPKVEDIEVIGGYLNLDKSCLVKNKGKPKKVCFDFDLKALYFYY</sequence>
<dbReference type="InterPro" id="IPR026671">
    <property type="entry name" value="PPP1R18/Tprn"/>
</dbReference>
<dbReference type="AlphaFoldDB" id="A0A8C6T6G6"/>
<dbReference type="InterPro" id="IPR025903">
    <property type="entry name" value="Phostensin/Taperin_N_dom"/>
</dbReference>
<organism evidence="8 9">
    <name type="scientific">Neogobius melanostomus</name>
    <name type="common">round goby</name>
    <dbReference type="NCBI Taxonomy" id="47308"/>
    <lineage>
        <taxon>Eukaryota</taxon>
        <taxon>Metazoa</taxon>
        <taxon>Chordata</taxon>
        <taxon>Craniata</taxon>
        <taxon>Vertebrata</taxon>
        <taxon>Euteleostomi</taxon>
        <taxon>Actinopterygii</taxon>
        <taxon>Neopterygii</taxon>
        <taxon>Teleostei</taxon>
        <taxon>Neoteleostei</taxon>
        <taxon>Acanthomorphata</taxon>
        <taxon>Gobiaria</taxon>
        <taxon>Gobiiformes</taxon>
        <taxon>Gobioidei</taxon>
        <taxon>Gobiidae</taxon>
        <taxon>Benthophilinae</taxon>
        <taxon>Neogobiini</taxon>
        <taxon>Neogobius</taxon>
    </lineage>
</organism>
<feature type="compositionally biased region" description="Basic and acidic residues" evidence="5">
    <location>
        <begin position="106"/>
        <end position="116"/>
    </location>
</feature>
<feature type="region of interest" description="Disordered" evidence="5">
    <location>
        <begin position="17"/>
        <end position="74"/>
    </location>
</feature>
<feature type="compositionally biased region" description="Basic and acidic residues" evidence="5">
    <location>
        <begin position="17"/>
        <end position="34"/>
    </location>
</feature>
<dbReference type="PANTHER" id="PTHR21685:SF0">
    <property type="entry name" value="PHOSTENSIN"/>
    <property type="match status" value="1"/>
</dbReference>